<evidence type="ECO:0000313" key="1">
    <source>
        <dbReference type="EMBL" id="CAF1396058.1"/>
    </source>
</evidence>
<evidence type="ECO:0000313" key="3">
    <source>
        <dbReference type="Proteomes" id="UP000663829"/>
    </source>
</evidence>
<evidence type="ECO:0000313" key="2">
    <source>
        <dbReference type="EMBL" id="CAF4290194.1"/>
    </source>
</evidence>
<dbReference type="EMBL" id="CAJOBC010082683">
    <property type="protein sequence ID" value="CAF4290194.1"/>
    <property type="molecule type" value="Genomic_DNA"/>
</dbReference>
<dbReference type="Proteomes" id="UP000663829">
    <property type="component" value="Unassembled WGS sequence"/>
</dbReference>
<name>A0A815KHB9_9BILA</name>
<protein>
    <submittedName>
        <fullName evidence="1">Uncharacterized protein</fullName>
    </submittedName>
</protein>
<sequence length="201" mass="21783">MYLDLSRSSKCSRFLLDVVKIFVLACTSVNVSNLLVNPGAETGFLSPWAIVGTSAPGIDNGTFDPNIKPHSGGYQFGRFSVQTVALTQNVVISGTQSITPALIDSCNLVAHISFWEQGLNQGANNDDAQVILAFLDVNNVLLQNISTPEVDFSAGVWGQYSNAYTIPVGTRSINYTMKFIRHTGTDLDAFMDDNVLTIVKQ</sequence>
<proteinExistence type="predicted"/>
<comment type="caution">
    <text evidence="1">The sequence shown here is derived from an EMBL/GenBank/DDBJ whole genome shotgun (WGS) entry which is preliminary data.</text>
</comment>
<keyword evidence="3" id="KW-1185">Reference proteome</keyword>
<dbReference type="Gene3D" id="2.60.120.260">
    <property type="entry name" value="Galactose-binding domain-like"/>
    <property type="match status" value="1"/>
</dbReference>
<dbReference type="Proteomes" id="UP000681722">
    <property type="component" value="Unassembled WGS sequence"/>
</dbReference>
<reference evidence="1" key="1">
    <citation type="submission" date="2021-02" db="EMBL/GenBank/DDBJ databases">
        <authorList>
            <person name="Nowell W R."/>
        </authorList>
    </citation>
    <scope>NUCLEOTIDE SEQUENCE</scope>
</reference>
<gene>
    <name evidence="1" type="ORF">GPM918_LOCUS33034</name>
    <name evidence="2" type="ORF">SRO942_LOCUS33709</name>
</gene>
<dbReference type="EMBL" id="CAJNOQ010017270">
    <property type="protein sequence ID" value="CAF1396058.1"/>
    <property type="molecule type" value="Genomic_DNA"/>
</dbReference>
<accession>A0A815KHB9</accession>
<dbReference type="AlphaFoldDB" id="A0A815KHB9"/>
<organism evidence="1 3">
    <name type="scientific">Didymodactylos carnosus</name>
    <dbReference type="NCBI Taxonomy" id="1234261"/>
    <lineage>
        <taxon>Eukaryota</taxon>
        <taxon>Metazoa</taxon>
        <taxon>Spiralia</taxon>
        <taxon>Gnathifera</taxon>
        <taxon>Rotifera</taxon>
        <taxon>Eurotatoria</taxon>
        <taxon>Bdelloidea</taxon>
        <taxon>Philodinida</taxon>
        <taxon>Philodinidae</taxon>
        <taxon>Didymodactylos</taxon>
    </lineage>
</organism>
<dbReference type="OrthoDB" id="10066194at2759"/>